<evidence type="ECO:0000313" key="3">
    <source>
        <dbReference type="Proteomes" id="UP001370490"/>
    </source>
</evidence>
<comment type="similarity">
    <text evidence="1">Belongs to the Iojap/RsfS family.</text>
</comment>
<protein>
    <recommendedName>
        <fullName evidence="4">Ribosomal silencing factor RsfS</fullName>
    </recommendedName>
</protein>
<dbReference type="InterPro" id="IPR004394">
    <property type="entry name" value="Iojap/RsfS/C7orf30"/>
</dbReference>
<organism evidence="2 3">
    <name type="scientific">Dillenia turbinata</name>
    <dbReference type="NCBI Taxonomy" id="194707"/>
    <lineage>
        <taxon>Eukaryota</taxon>
        <taxon>Viridiplantae</taxon>
        <taxon>Streptophyta</taxon>
        <taxon>Embryophyta</taxon>
        <taxon>Tracheophyta</taxon>
        <taxon>Spermatophyta</taxon>
        <taxon>Magnoliopsida</taxon>
        <taxon>eudicotyledons</taxon>
        <taxon>Gunneridae</taxon>
        <taxon>Pentapetalae</taxon>
        <taxon>Dilleniales</taxon>
        <taxon>Dilleniaceae</taxon>
        <taxon>Dillenia</taxon>
    </lineage>
</organism>
<sequence>MRSALRSRVPSFSTQSSSSSIIQQWKLGFSELHRTLTSPQVNTFTTTAAFNGADDNISSVRARKGGLLDLEEVEKVLTDVKADNVKVIPLGKNCDWADFMVIATGRSTWHVKNIAQALIYKAGLFRAAYHWRLRAPIPYGHNVKHPGTVIIHALDEKARAYYNLENLWTSEVSPKGHDQDLDKALVKVRRKNNSKKPAQISA</sequence>
<dbReference type="PANTHER" id="PTHR21043">
    <property type="entry name" value="IOJAP SUPERFAMILY ORTHOLOG"/>
    <property type="match status" value="1"/>
</dbReference>
<dbReference type="Proteomes" id="UP001370490">
    <property type="component" value="Unassembled WGS sequence"/>
</dbReference>
<evidence type="ECO:0000256" key="1">
    <source>
        <dbReference type="ARBA" id="ARBA00010574"/>
    </source>
</evidence>
<name>A0AAN8ZDF7_9MAGN</name>
<proteinExistence type="inferred from homology"/>
<dbReference type="PANTHER" id="PTHR21043:SF0">
    <property type="entry name" value="MITOCHONDRIAL ASSEMBLY OF RIBOSOMAL LARGE SUBUNIT PROTEIN 1"/>
    <property type="match status" value="1"/>
</dbReference>
<dbReference type="AlphaFoldDB" id="A0AAN8ZDF7"/>
<dbReference type="SUPFAM" id="SSF81301">
    <property type="entry name" value="Nucleotidyltransferase"/>
    <property type="match status" value="1"/>
</dbReference>
<reference evidence="2 3" key="1">
    <citation type="submission" date="2023-12" db="EMBL/GenBank/DDBJ databases">
        <title>A high-quality genome assembly for Dillenia turbinata (Dilleniales).</title>
        <authorList>
            <person name="Chanderbali A."/>
        </authorList>
    </citation>
    <scope>NUCLEOTIDE SEQUENCE [LARGE SCALE GENOMIC DNA]</scope>
    <source>
        <strain evidence="2">LSX21</strain>
        <tissue evidence="2">Leaf</tissue>
    </source>
</reference>
<dbReference type="Pfam" id="PF02410">
    <property type="entry name" value="RsfS"/>
    <property type="match status" value="1"/>
</dbReference>
<dbReference type="GO" id="GO:0090071">
    <property type="term" value="P:negative regulation of ribosome biogenesis"/>
    <property type="evidence" value="ECO:0007669"/>
    <property type="project" value="TreeGrafter"/>
</dbReference>
<dbReference type="EMBL" id="JBAMMX010000011">
    <property type="protein sequence ID" value="KAK6930855.1"/>
    <property type="molecule type" value="Genomic_DNA"/>
</dbReference>
<dbReference type="GO" id="GO:0017148">
    <property type="term" value="P:negative regulation of translation"/>
    <property type="evidence" value="ECO:0007669"/>
    <property type="project" value="TreeGrafter"/>
</dbReference>
<dbReference type="InterPro" id="IPR043519">
    <property type="entry name" value="NT_sf"/>
</dbReference>
<comment type="caution">
    <text evidence="2">The sequence shown here is derived from an EMBL/GenBank/DDBJ whole genome shotgun (WGS) entry which is preliminary data.</text>
</comment>
<evidence type="ECO:0008006" key="4">
    <source>
        <dbReference type="Google" id="ProtNLM"/>
    </source>
</evidence>
<evidence type="ECO:0000313" key="2">
    <source>
        <dbReference type="EMBL" id="KAK6930855.1"/>
    </source>
</evidence>
<dbReference type="Gene3D" id="3.30.460.10">
    <property type="entry name" value="Beta Polymerase, domain 2"/>
    <property type="match status" value="1"/>
</dbReference>
<dbReference type="GO" id="GO:0043023">
    <property type="term" value="F:ribosomal large subunit binding"/>
    <property type="evidence" value="ECO:0007669"/>
    <property type="project" value="TreeGrafter"/>
</dbReference>
<accession>A0AAN8ZDF7</accession>
<gene>
    <name evidence="2" type="ORF">RJ641_002648</name>
</gene>
<keyword evidence="3" id="KW-1185">Reference proteome</keyword>